<dbReference type="RefSeq" id="WP_379909169.1">
    <property type="nucleotide sequence ID" value="NZ_JBHSWE010000001.1"/>
</dbReference>
<dbReference type="InterPro" id="IPR036680">
    <property type="entry name" value="SPOR-like_sf"/>
</dbReference>
<dbReference type="SUPFAM" id="SSF110997">
    <property type="entry name" value="Sporulation related repeat"/>
    <property type="match status" value="1"/>
</dbReference>
<feature type="domain" description="SPOR" evidence="3">
    <location>
        <begin position="316"/>
        <end position="384"/>
    </location>
</feature>
<dbReference type="Gene3D" id="3.30.70.1070">
    <property type="entry name" value="Sporulation related repeat"/>
    <property type="match status" value="1"/>
</dbReference>
<dbReference type="EMBL" id="JBHSWE010000001">
    <property type="protein sequence ID" value="MFC6670669.1"/>
    <property type="molecule type" value="Genomic_DNA"/>
</dbReference>
<evidence type="ECO:0000259" key="4">
    <source>
        <dbReference type="Pfam" id="PF09850"/>
    </source>
</evidence>
<keyword evidence="2" id="KW-0812">Transmembrane</keyword>
<proteinExistence type="predicted"/>
<dbReference type="Pfam" id="PF05036">
    <property type="entry name" value="SPOR"/>
    <property type="match status" value="1"/>
</dbReference>
<dbReference type="InterPro" id="IPR007730">
    <property type="entry name" value="SPOR-like_dom"/>
</dbReference>
<organism evidence="5 6">
    <name type="scientific">Marinobacterium aestuariivivens</name>
    <dbReference type="NCBI Taxonomy" id="1698799"/>
    <lineage>
        <taxon>Bacteria</taxon>
        <taxon>Pseudomonadati</taxon>
        <taxon>Pseudomonadota</taxon>
        <taxon>Gammaproteobacteria</taxon>
        <taxon>Oceanospirillales</taxon>
        <taxon>Oceanospirillaceae</taxon>
        <taxon>Marinobacterium</taxon>
    </lineage>
</organism>
<evidence type="ECO:0000259" key="3">
    <source>
        <dbReference type="Pfam" id="PF05036"/>
    </source>
</evidence>
<dbReference type="InterPro" id="IPR017732">
    <property type="entry name" value="T4/T6SS_DotU"/>
</dbReference>
<comment type="caution">
    <text evidence="5">The sequence shown here is derived from an EMBL/GenBank/DDBJ whole genome shotgun (WGS) entry which is preliminary data.</text>
</comment>
<evidence type="ECO:0000256" key="2">
    <source>
        <dbReference type="SAM" id="Phobius"/>
    </source>
</evidence>
<dbReference type="Proteomes" id="UP001596422">
    <property type="component" value="Unassembled WGS sequence"/>
</dbReference>
<dbReference type="NCBIfam" id="NF038228">
    <property type="entry name" value="IcmH_DotU_IVB"/>
    <property type="match status" value="1"/>
</dbReference>
<keyword evidence="2" id="KW-0472">Membrane</keyword>
<dbReference type="PANTHER" id="PTHR38033:SF1">
    <property type="entry name" value="DOTU FAMILY TYPE IV_VI SECRETION SYSTEM PROTEIN"/>
    <property type="match status" value="1"/>
</dbReference>
<dbReference type="PANTHER" id="PTHR38033">
    <property type="entry name" value="MEMBRANE PROTEIN-RELATED"/>
    <property type="match status" value="1"/>
</dbReference>
<feature type="region of interest" description="Disordered" evidence="1">
    <location>
        <begin position="295"/>
        <end position="314"/>
    </location>
</feature>
<gene>
    <name evidence="5" type="primary">icmH</name>
    <name evidence="5" type="ORF">ACFQDL_11710</name>
</gene>
<dbReference type="InterPro" id="IPR038522">
    <property type="entry name" value="T4/T6SS_DotU_sf"/>
</dbReference>
<reference evidence="6" key="1">
    <citation type="journal article" date="2019" name="Int. J. Syst. Evol. Microbiol.">
        <title>The Global Catalogue of Microorganisms (GCM) 10K type strain sequencing project: providing services to taxonomists for standard genome sequencing and annotation.</title>
        <authorList>
            <consortium name="The Broad Institute Genomics Platform"/>
            <consortium name="The Broad Institute Genome Sequencing Center for Infectious Disease"/>
            <person name="Wu L."/>
            <person name="Ma J."/>
        </authorList>
    </citation>
    <scope>NUCLEOTIDE SEQUENCE [LARGE SCALE GENOMIC DNA]</scope>
    <source>
        <strain evidence="6">NBRC 111756</strain>
    </source>
</reference>
<evidence type="ECO:0000313" key="6">
    <source>
        <dbReference type="Proteomes" id="UP001596422"/>
    </source>
</evidence>
<dbReference type="Pfam" id="PF09850">
    <property type="entry name" value="DotU"/>
    <property type="match status" value="1"/>
</dbReference>
<feature type="transmembrane region" description="Helical" evidence="2">
    <location>
        <begin position="237"/>
        <end position="256"/>
    </location>
</feature>
<dbReference type="Gene3D" id="1.25.40.590">
    <property type="entry name" value="Type IV / VI secretion system, DotU"/>
    <property type="match status" value="1"/>
</dbReference>
<dbReference type="NCBIfam" id="TIGR03349">
    <property type="entry name" value="IV_VI_DotU"/>
    <property type="match status" value="1"/>
</dbReference>
<evidence type="ECO:0000256" key="1">
    <source>
        <dbReference type="SAM" id="MobiDB-lite"/>
    </source>
</evidence>
<keyword evidence="2" id="KW-1133">Transmembrane helix</keyword>
<evidence type="ECO:0000313" key="5">
    <source>
        <dbReference type="EMBL" id="MFC6670669.1"/>
    </source>
</evidence>
<keyword evidence="6" id="KW-1185">Reference proteome</keyword>
<protein>
    <submittedName>
        <fullName evidence="5">Type IVB secretion system protein IcmH/DotU</fullName>
    </submittedName>
</protein>
<feature type="domain" description="Type IV / VI secretion system DotU" evidence="4">
    <location>
        <begin position="56"/>
        <end position="253"/>
    </location>
</feature>
<name>A0ABW1ZZU1_9GAMM</name>
<sequence>MTMDYLDEATVEVAQGAGAPDETRGNGIALAATPVLKYQRHNLESLQAFDSSENRLLNAGAELLSLCVTIPRMPRPDDLHRFRQELRAAITDLKRRIAALDYPASVADKSCFLFCIVLDELILHCDWGESCGWENQTLLSELFGMRDGGEQFYRVADKALGQPNLLLDLLELIYVFLKIGFRGQYRLSGRERLDALYLQIETVVLRNRPQSRFNGCSAAELPPPRKPARRARFGRQLLLFAAAVGIAWGGVGYWYGQTFEARAEGFTGLAEFSRRQLDEPEDREVVYVSTPDEMQRSARGYGAPEQTATPAPQDGESHWVVQLATFDQRSQATAFLQHHGLEALGARVEPWNALYRVLATPADRQQARQLLQRAQALGIDDAFIITNR</sequence>
<accession>A0ABW1ZZU1</accession>